<comment type="pathway">
    <text evidence="2">Protein modification; protein ubiquitination.</text>
</comment>
<evidence type="ECO:0000256" key="1">
    <source>
        <dbReference type="ARBA" id="ARBA00022679"/>
    </source>
</evidence>
<evidence type="ECO:0000313" key="5">
    <source>
        <dbReference type="Proteomes" id="UP000281553"/>
    </source>
</evidence>
<name>A0A3P7LI30_DIBLA</name>
<dbReference type="InterPro" id="IPR045322">
    <property type="entry name" value="HECTD1/TRIP12-like"/>
</dbReference>
<dbReference type="Proteomes" id="UP000281553">
    <property type="component" value="Unassembled WGS sequence"/>
</dbReference>
<dbReference type="OrthoDB" id="412600at2759"/>
<reference evidence="4 5" key="1">
    <citation type="submission" date="2018-11" db="EMBL/GenBank/DDBJ databases">
        <authorList>
            <consortium name="Pathogen Informatics"/>
        </authorList>
    </citation>
    <scope>NUCLEOTIDE SEQUENCE [LARGE SCALE GENOMIC DNA]</scope>
</reference>
<proteinExistence type="inferred from homology"/>
<dbReference type="PANTHER" id="PTHR45670">
    <property type="entry name" value="E3 UBIQUITIN-PROTEIN LIGASE TRIP12"/>
    <property type="match status" value="1"/>
</dbReference>
<dbReference type="GO" id="GO:0000209">
    <property type="term" value="P:protein polyubiquitination"/>
    <property type="evidence" value="ECO:0007669"/>
    <property type="project" value="TreeGrafter"/>
</dbReference>
<dbReference type="EMBL" id="UYRU01055424">
    <property type="protein sequence ID" value="VDN13040.1"/>
    <property type="molecule type" value="Genomic_DNA"/>
</dbReference>
<dbReference type="PANTHER" id="PTHR45670:SF1">
    <property type="entry name" value="E3 UBIQUITIN-PROTEIN LIGASE HECTD1"/>
    <property type="match status" value="1"/>
</dbReference>
<comment type="function">
    <text evidence="2">E3 ubiquitin-protein ligase which accepts ubiquitin from an E2 ubiquitin-conjugating enzyme in the form of a thioester and then directly transfers the ubiquitin to targeted substrates.</text>
</comment>
<evidence type="ECO:0000313" key="4">
    <source>
        <dbReference type="EMBL" id="VDN13040.1"/>
    </source>
</evidence>
<evidence type="ECO:0000256" key="2">
    <source>
        <dbReference type="RuleBase" id="RU369009"/>
    </source>
</evidence>
<dbReference type="GO" id="GO:0016607">
    <property type="term" value="C:nuclear speck"/>
    <property type="evidence" value="ECO:0007669"/>
    <property type="project" value="TreeGrafter"/>
</dbReference>
<keyword evidence="2" id="KW-0833">Ubl conjugation pathway</keyword>
<accession>A0A3P7LI30</accession>
<dbReference type="GO" id="GO:0061630">
    <property type="term" value="F:ubiquitin protein ligase activity"/>
    <property type="evidence" value="ECO:0007669"/>
    <property type="project" value="UniProtKB-UniRule"/>
</dbReference>
<dbReference type="UniPathway" id="UPA00143"/>
<organism evidence="4 5">
    <name type="scientific">Dibothriocephalus latus</name>
    <name type="common">Fish tapeworm</name>
    <name type="synonym">Diphyllobothrium latum</name>
    <dbReference type="NCBI Taxonomy" id="60516"/>
    <lineage>
        <taxon>Eukaryota</taxon>
        <taxon>Metazoa</taxon>
        <taxon>Spiralia</taxon>
        <taxon>Lophotrochozoa</taxon>
        <taxon>Platyhelminthes</taxon>
        <taxon>Cestoda</taxon>
        <taxon>Eucestoda</taxon>
        <taxon>Diphyllobothriidea</taxon>
        <taxon>Diphyllobothriidae</taxon>
        <taxon>Dibothriocephalus</taxon>
    </lineage>
</organism>
<dbReference type="EC" id="2.3.2.26" evidence="2"/>
<gene>
    <name evidence="4" type="ORF">DILT_LOCUS8871</name>
</gene>
<keyword evidence="1 2" id="KW-0808">Transferase</keyword>
<comment type="similarity">
    <text evidence="2">Belongs to the UPL family. K-HECT subfamily.</text>
</comment>
<feature type="region of interest" description="Disordered" evidence="3">
    <location>
        <begin position="14"/>
        <end position="53"/>
    </location>
</feature>
<keyword evidence="5" id="KW-1185">Reference proteome</keyword>
<comment type="catalytic activity">
    <reaction evidence="2">
        <text>S-ubiquitinyl-[E2 ubiquitin-conjugating enzyme]-L-cysteine + [acceptor protein]-L-lysine = [E2 ubiquitin-conjugating enzyme]-L-cysteine + N(6)-ubiquitinyl-[acceptor protein]-L-lysine.</text>
        <dbReference type="EC" id="2.3.2.26"/>
    </reaction>
</comment>
<dbReference type="GO" id="GO:0043161">
    <property type="term" value="P:proteasome-mediated ubiquitin-dependent protein catabolic process"/>
    <property type="evidence" value="ECO:0007669"/>
    <property type="project" value="TreeGrafter"/>
</dbReference>
<feature type="non-terminal residue" evidence="4">
    <location>
        <position position="387"/>
    </location>
</feature>
<dbReference type="AlphaFoldDB" id="A0A3P7LI30"/>
<protein>
    <recommendedName>
        <fullName evidence="2">E3 ubiquitin-protein ligase</fullName>
        <ecNumber evidence="2">2.3.2.26</ecNumber>
    </recommendedName>
</protein>
<evidence type="ECO:0000256" key="3">
    <source>
        <dbReference type="SAM" id="MobiDB-lite"/>
    </source>
</evidence>
<sequence>MFVIFDDYIVPETVRSREGESSPVDEEAPTTRRRSPRITEAVEEQGERRNTTSVVASRDNCINEHNNLAPGLIPAFDPNPRNRNASASSEFVLRYPPDKAQLVITLKAYLRDGSLIASIRAKDNNRPIFNYFFQLAEKVVYWSKLTNSPLLDSVIDEGEEGAAERLTVRVNYRFRTPEDDQEEAQEEEEAGEMKALGTISDRRINAVDKTSAISLADTPRMLTDRDIRLATFQDECIRLNCPQKSPGELTYLNAATSTAKVEQLLELIRVIYQISGTHNRPLSDFGDAPQPLIRQLMDPLAVVSSTLPDWCLNLPRRLSVLFPYEVRLNLFHSSAFGAARSVIWLQTNVAHTRDLTANTQRSHNRHHSIESSMSNRFRNNEAARLAA</sequence>